<dbReference type="AlphaFoldDB" id="A0A0A3APQ5"/>
<protein>
    <submittedName>
        <fullName evidence="4">Transporter</fullName>
    </submittedName>
</protein>
<keyword evidence="2" id="KW-0732">Signal</keyword>
<feature type="signal peptide" evidence="2">
    <location>
        <begin position="1"/>
        <end position="32"/>
    </location>
</feature>
<evidence type="ECO:0000256" key="2">
    <source>
        <dbReference type="SAM" id="SignalP"/>
    </source>
</evidence>
<dbReference type="Proteomes" id="UP000030380">
    <property type="component" value="Unassembled WGS sequence"/>
</dbReference>
<keyword evidence="1" id="KW-0802">TPR repeat</keyword>
<evidence type="ECO:0000313" key="5">
    <source>
        <dbReference type="Proteomes" id="UP000030380"/>
    </source>
</evidence>
<dbReference type="InterPro" id="IPR051599">
    <property type="entry name" value="Cell_Envelope_Assoc"/>
</dbReference>
<feature type="chain" id="PRO_5001997757" evidence="2">
    <location>
        <begin position="33"/>
        <end position="373"/>
    </location>
</feature>
<dbReference type="InterPro" id="IPR011990">
    <property type="entry name" value="TPR-like_helical_dom_sf"/>
</dbReference>
<dbReference type="GO" id="GO:0000270">
    <property type="term" value="P:peptidoglycan metabolic process"/>
    <property type="evidence" value="ECO:0007669"/>
    <property type="project" value="TreeGrafter"/>
</dbReference>
<feature type="domain" description="DUF218" evidence="3">
    <location>
        <begin position="203"/>
        <end position="319"/>
    </location>
</feature>
<dbReference type="GO" id="GO:0005886">
    <property type="term" value="C:plasma membrane"/>
    <property type="evidence" value="ECO:0007669"/>
    <property type="project" value="TreeGrafter"/>
</dbReference>
<dbReference type="Pfam" id="PF02698">
    <property type="entry name" value="DUF218"/>
    <property type="match status" value="1"/>
</dbReference>
<sequence length="373" mass="41691">MGKITMRYLYRLNKSIFVLPILCLAFNAAANANTTKVETLQPQIHYEQLVTQRQVVDELLEQAVVFQKSPARVSDAGFTAKLPSNMESIATLLLQAYELEPYRVDFLFGAANANIYNGNVEQALALYKRVLDVAPDDVKAHIYLAVWNHFAKNEVESKKYFSRLESLSPEKAIALTKIFSTIDRIAQQPIVDKLDETLPPRSAIVTLGYVLYPDGSMNDILIQRLEKTLELANQNPNTLIIVTGGVPKNNKTEANLMKQWLIEHGIDNNRIYADNYATSTVENALYSRYALAKHGIKQAVLVSSGSHVRRGQTLFEIATWESGPQDIKFQSVAALDKPLAELQQIGTKDLMGIYRDSLSVLGLPMFNSGILQD</sequence>
<name>A0A0A3APQ5_9PAST</name>
<dbReference type="SUPFAM" id="SSF48452">
    <property type="entry name" value="TPR-like"/>
    <property type="match status" value="1"/>
</dbReference>
<dbReference type="STRING" id="505317.OA57_00985"/>
<dbReference type="Gene3D" id="1.25.40.10">
    <property type="entry name" value="Tetratricopeptide repeat domain"/>
    <property type="match status" value="1"/>
</dbReference>
<feature type="repeat" description="TPR" evidence="1">
    <location>
        <begin position="104"/>
        <end position="137"/>
    </location>
</feature>
<dbReference type="InterPro" id="IPR014729">
    <property type="entry name" value="Rossmann-like_a/b/a_fold"/>
</dbReference>
<dbReference type="PROSITE" id="PS50005">
    <property type="entry name" value="TPR"/>
    <property type="match status" value="1"/>
</dbReference>
<dbReference type="OrthoDB" id="3289889at2"/>
<proteinExistence type="predicted"/>
<gene>
    <name evidence="4" type="ORF">OA57_00985</name>
</gene>
<evidence type="ECO:0000256" key="1">
    <source>
        <dbReference type="PROSITE-ProRule" id="PRU00339"/>
    </source>
</evidence>
<dbReference type="InterPro" id="IPR003848">
    <property type="entry name" value="DUF218"/>
</dbReference>
<evidence type="ECO:0000313" key="4">
    <source>
        <dbReference type="EMBL" id="KGQ71398.1"/>
    </source>
</evidence>
<dbReference type="InterPro" id="IPR019734">
    <property type="entry name" value="TPR_rpt"/>
</dbReference>
<dbReference type="RefSeq" id="WP_034612271.1">
    <property type="nucleotide sequence ID" value="NZ_JSUM01000002.1"/>
</dbReference>
<organism evidence="4 5">
    <name type="scientific">Chelonobacter oris</name>
    <dbReference type="NCBI Taxonomy" id="505317"/>
    <lineage>
        <taxon>Bacteria</taxon>
        <taxon>Pseudomonadati</taxon>
        <taxon>Pseudomonadota</taxon>
        <taxon>Gammaproteobacteria</taxon>
        <taxon>Pasteurellales</taxon>
        <taxon>Pasteurellaceae</taxon>
        <taxon>Chelonobacter</taxon>
    </lineage>
</organism>
<reference evidence="4 5" key="1">
    <citation type="submission" date="2014-11" db="EMBL/GenBank/DDBJ databases">
        <title>Draft genome sequence of Chelonobacter oris 1662T, associated with respiratory disease in Hermann's Tortoises.</title>
        <authorList>
            <person name="Kudirkiene E."/>
            <person name="Hansen M.J."/>
            <person name="Bojesen A.M."/>
        </authorList>
    </citation>
    <scope>NUCLEOTIDE SEQUENCE [LARGE SCALE GENOMIC DNA]</scope>
    <source>
        <strain evidence="4 5">1662</strain>
    </source>
</reference>
<dbReference type="GO" id="GO:0043164">
    <property type="term" value="P:Gram-negative-bacterium-type cell wall biogenesis"/>
    <property type="evidence" value="ECO:0007669"/>
    <property type="project" value="TreeGrafter"/>
</dbReference>
<dbReference type="PANTHER" id="PTHR30336:SF4">
    <property type="entry name" value="ENVELOPE BIOGENESIS FACTOR ELYC"/>
    <property type="match status" value="1"/>
</dbReference>
<dbReference type="Gene3D" id="3.40.50.620">
    <property type="entry name" value="HUPs"/>
    <property type="match status" value="1"/>
</dbReference>
<comment type="caution">
    <text evidence="4">The sequence shown here is derived from an EMBL/GenBank/DDBJ whole genome shotgun (WGS) entry which is preliminary data.</text>
</comment>
<keyword evidence="5" id="KW-1185">Reference proteome</keyword>
<dbReference type="CDD" id="cd06259">
    <property type="entry name" value="YdcF-like"/>
    <property type="match status" value="1"/>
</dbReference>
<accession>A0A0A3APQ5</accession>
<evidence type="ECO:0000259" key="3">
    <source>
        <dbReference type="Pfam" id="PF02698"/>
    </source>
</evidence>
<dbReference type="EMBL" id="JSUM01000002">
    <property type="protein sequence ID" value="KGQ71398.1"/>
    <property type="molecule type" value="Genomic_DNA"/>
</dbReference>
<dbReference type="PANTHER" id="PTHR30336">
    <property type="entry name" value="INNER MEMBRANE PROTEIN, PROBABLE PERMEASE"/>
    <property type="match status" value="1"/>
</dbReference>